<protein>
    <submittedName>
        <fullName evidence="1">Uncharacterized protein</fullName>
    </submittedName>
</protein>
<feature type="non-terminal residue" evidence="1">
    <location>
        <position position="1"/>
    </location>
</feature>
<keyword evidence="2" id="KW-1185">Reference proteome</keyword>
<dbReference type="EMBL" id="KN817612">
    <property type="protein sequence ID" value="KJA16925.1"/>
    <property type="molecule type" value="Genomic_DNA"/>
</dbReference>
<organism evidence="1 2">
    <name type="scientific">Hypholoma sublateritium (strain FD-334 SS-4)</name>
    <dbReference type="NCBI Taxonomy" id="945553"/>
    <lineage>
        <taxon>Eukaryota</taxon>
        <taxon>Fungi</taxon>
        <taxon>Dikarya</taxon>
        <taxon>Basidiomycota</taxon>
        <taxon>Agaricomycotina</taxon>
        <taxon>Agaricomycetes</taxon>
        <taxon>Agaricomycetidae</taxon>
        <taxon>Agaricales</taxon>
        <taxon>Agaricineae</taxon>
        <taxon>Strophariaceae</taxon>
        <taxon>Hypholoma</taxon>
    </lineage>
</organism>
<dbReference type="Proteomes" id="UP000054270">
    <property type="component" value="Unassembled WGS sequence"/>
</dbReference>
<name>A0A0D2P989_HYPSF</name>
<evidence type="ECO:0000313" key="2">
    <source>
        <dbReference type="Proteomes" id="UP000054270"/>
    </source>
</evidence>
<evidence type="ECO:0000313" key="1">
    <source>
        <dbReference type="EMBL" id="KJA16925.1"/>
    </source>
</evidence>
<sequence>LSSTFTAGFSPRIHCTNIVKLPSFHLFYLDPKYLSRPSTQNFISYLPPSQDFQILYPRATFI</sequence>
<gene>
    <name evidence="1" type="ORF">HYPSUDRAFT_219140</name>
</gene>
<reference evidence="2" key="1">
    <citation type="submission" date="2014-04" db="EMBL/GenBank/DDBJ databases">
        <title>Evolutionary Origins and Diversification of the Mycorrhizal Mutualists.</title>
        <authorList>
            <consortium name="DOE Joint Genome Institute"/>
            <consortium name="Mycorrhizal Genomics Consortium"/>
            <person name="Kohler A."/>
            <person name="Kuo A."/>
            <person name="Nagy L.G."/>
            <person name="Floudas D."/>
            <person name="Copeland A."/>
            <person name="Barry K.W."/>
            <person name="Cichocki N."/>
            <person name="Veneault-Fourrey C."/>
            <person name="LaButti K."/>
            <person name="Lindquist E.A."/>
            <person name="Lipzen A."/>
            <person name="Lundell T."/>
            <person name="Morin E."/>
            <person name="Murat C."/>
            <person name="Riley R."/>
            <person name="Ohm R."/>
            <person name="Sun H."/>
            <person name="Tunlid A."/>
            <person name="Henrissat B."/>
            <person name="Grigoriev I.V."/>
            <person name="Hibbett D.S."/>
            <person name="Martin F."/>
        </authorList>
    </citation>
    <scope>NUCLEOTIDE SEQUENCE [LARGE SCALE GENOMIC DNA]</scope>
    <source>
        <strain evidence="2">FD-334 SS-4</strain>
    </source>
</reference>
<dbReference type="AlphaFoldDB" id="A0A0D2P989"/>
<dbReference type="OrthoDB" id="2526979at2759"/>
<accession>A0A0D2P989</accession>
<proteinExistence type="predicted"/>